<keyword evidence="8" id="KW-1185">Reference proteome</keyword>
<dbReference type="Gene3D" id="3.40.50.1970">
    <property type="match status" value="1"/>
</dbReference>
<comment type="similarity">
    <text evidence="1">Belongs to the iron-containing alcohol dehydrogenase family.</text>
</comment>
<reference evidence="7 8" key="1">
    <citation type="submission" date="2017-03" db="EMBL/GenBank/DDBJ databases">
        <title>Complete genome sequence of Paenibacillus Kribbensis producing bioflocculants.</title>
        <authorList>
            <person name="Lee H.-G."/>
            <person name="Oh H.-M."/>
        </authorList>
    </citation>
    <scope>NUCLEOTIDE SEQUENCE [LARGE SCALE GENOMIC DNA]</scope>
    <source>
        <strain evidence="7 8">AM49</strain>
    </source>
</reference>
<evidence type="ECO:0000256" key="2">
    <source>
        <dbReference type="ARBA" id="ARBA00022723"/>
    </source>
</evidence>
<dbReference type="PROSITE" id="PS00913">
    <property type="entry name" value="ADH_IRON_1"/>
    <property type="match status" value="1"/>
</dbReference>
<evidence type="ECO:0000313" key="7">
    <source>
        <dbReference type="EMBL" id="ASR49080.1"/>
    </source>
</evidence>
<feature type="binding site" evidence="5">
    <location>
        <position position="126"/>
    </location>
    <ligand>
        <name>NAD(+)</name>
        <dbReference type="ChEBI" id="CHEBI:57540"/>
    </ligand>
</feature>
<dbReference type="RefSeq" id="WP_094156333.1">
    <property type="nucleotide sequence ID" value="NZ_CP020028.1"/>
</dbReference>
<dbReference type="GO" id="GO:0046872">
    <property type="term" value="F:metal ion binding"/>
    <property type="evidence" value="ECO:0007669"/>
    <property type="project" value="UniProtKB-KW"/>
</dbReference>
<feature type="binding site" evidence="5">
    <location>
        <position position="132"/>
    </location>
    <ligand>
        <name>NAD(+)</name>
        <dbReference type="ChEBI" id="CHEBI:57540"/>
    </ligand>
</feature>
<dbReference type="KEGG" id="pkb:B4V02_21470"/>
<evidence type="ECO:0000256" key="5">
    <source>
        <dbReference type="PIRSR" id="PIRSR000112-3"/>
    </source>
</evidence>
<dbReference type="EMBL" id="CP020028">
    <property type="protein sequence ID" value="ASR49080.1"/>
    <property type="molecule type" value="Genomic_DNA"/>
</dbReference>
<gene>
    <name evidence="7" type="ORF">B4V02_21470</name>
</gene>
<feature type="binding site" evidence="5">
    <location>
        <begin position="117"/>
        <end position="120"/>
    </location>
    <ligand>
        <name>NAD(+)</name>
        <dbReference type="ChEBI" id="CHEBI:57540"/>
    </ligand>
</feature>
<dbReference type="PIRSF" id="PIRSF000112">
    <property type="entry name" value="Glycerol_dehydrogenase"/>
    <property type="match status" value="1"/>
</dbReference>
<keyword evidence="2 4" id="KW-0479">Metal-binding</keyword>
<keyword evidence="4" id="KW-0862">Zinc</keyword>
<dbReference type="Proteomes" id="UP000214666">
    <property type="component" value="Chromosome"/>
</dbReference>
<evidence type="ECO:0000256" key="4">
    <source>
        <dbReference type="PIRSR" id="PIRSR000112-1"/>
    </source>
</evidence>
<keyword evidence="3" id="KW-0560">Oxidoreductase</keyword>
<feature type="domain" description="Alcohol dehydrogenase iron-type/glycerol dehydrogenase GldA" evidence="6">
    <location>
        <begin position="11"/>
        <end position="143"/>
    </location>
</feature>
<dbReference type="InterPro" id="IPR018211">
    <property type="entry name" value="ADH_Fe_CS"/>
</dbReference>
<keyword evidence="5" id="KW-0520">NAD</keyword>
<dbReference type="GO" id="GO:0016614">
    <property type="term" value="F:oxidoreductase activity, acting on CH-OH group of donors"/>
    <property type="evidence" value="ECO:0007669"/>
    <property type="project" value="InterPro"/>
</dbReference>
<feature type="binding site" evidence="4">
    <location>
        <position position="172"/>
    </location>
    <ligand>
        <name>glycerol</name>
        <dbReference type="ChEBI" id="CHEBI:17754"/>
    </ligand>
</feature>
<dbReference type="InterPro" id="IPR001670">
    <property type="entry name" value="ADH_Fe/GldA"/>
</dbReference>
<dbReference type="Gene3D" id="1.20.1090.10">
    <property type="entry name" value="Dehydroquinate synthase-like - alpha domain"/>
    <property type="match status" value="1"/>
</dbReference>
<dbReference type="Pfam" id="PF00465">
    <property type="entry name" value="Fe-ADH"/>
    <property type="match status" value="1"/>
</dbReference>
<dbReference type="CDD" id="cd08172">
    <property type="entry name" value="GlyDH-like"/>
    <property type="match status" value="1"/>
</dbReference>
<sequence length="365" mass="40142">MESTVVLKAGPQEYYHSKGILNQLPQLISERKINRLFVIHGERSLQAAMPYLPSLENFEIQYEKYRGECSLNEIKRISAIAKQYKAEGLLGIGGGKVADLVKAVAYQLQIPEILVPTLASNCAAFSAVSIIYNDEGIHVDSLSFPKATNLVLIEPEIILNSPVEYTIAGIGDTLAKWYEGVSRLNQIQTKTIPMQLSFEMMHKCREFLFEFGEQSIKDAQTGKLTEAFINVIDTNIAVAGLVGGFGSIFAKSVGAHAFFNAATAIPGTKTILHGSLVAFGILVQLALEKKIDELESILPFYRKIGLPTTLQDIHLDDSNTEALQLIAAKMTSQTSRIHSLPFKVTADDALWAILTVNRITSSYSY</sequence>
<evidence type="ECO:0000259" key="6">
    <source>
        <dbReference type="Pfam" id="PF00465"/>
    </source>
</evidence>
<evidence type="ECO:0000256" key="1">
    <source>
        <dbReference type="ARBA" id="ARBA00007358"/>
    </source>
</evidence>
<dbReference type="AlphaFoldDB" id="A0A222WR34"/>
<dbReference type="STRING" id="172713.GCA_001705305_00821"/>
<dbReference type="SUPFAM" id="SSF56796">
    <property type="entry name" value="Dehydroquinate synthase-like"/>
    <property type="match status" value="1"/>
</dbReference>
<feature type="binding site" evidence="5">
    <location>
        <begin position="95"/>
        <end position="99"/>
    </location>
    <ligand>
        <name>NAD(+)</name>
        <dbReference type="ChEBI" id="CHEBI:57540"/>
    </ligand>
</feature>
<organism evidence="7 8">
    <name type="scientific">Paenibacillus kribbensis</name>
    <dbReference type="NCBI Taxonomy" id="172713"/>
    <lineage>
        <taxon>Bacteria</taxon>
        <taxon>Bacillati</taxon>
        <taxon>Bacillota</taxon>
        <taxon>Bacilli</taxon>
        <taxon>Bacillales</taxon>
        <taxon>Paenibacillaceae</taxon>
        <taxon>Paenibacillus</taxon>
    </lineage>
</organism>
<dbReference type="PANTHER" id="PTHR43616">
    <property type="entry name" value="GLYCEROL DEHYDROGENASE"/>
    <property type="match status" value="1"/>
</dbReference>
<evidence type="ECO:0000313" key="8">
    <source>
        <dbReference type="Proteomes" id="UP000214666"/>
    </source>
</evidence>
<name>A0A222WR34_9BACL</name>
<evidence type="ECO:0000256" key="3">
    <source>
        <dbReference type="ARBA" id="ARBA00023002"/>
    </source>
</evidence>
<proteinExistence type="inferred from homology"/>
<feature type="binding site" evidence="4">
    <location>
        <position position="256"/>
    </location>
    <ligand>
        <name>glycerol</name>
        <dbReference type="ChEBI" id="CHEBI:17754"/>
    </ligand>
</feature>
<accession>A0A222WR34</accession>
<dbReference type="InterPro" id="IPR016205">
    <property type="entry name" value="Glycerol_DH"/>
</dbReference>
<dbReference type="OrthoDB" id="5198708at2"/>
<feature type="binding site" evidence="4">
    <location>
        <position position="273"/>
    </location>
    <ligand>
        <name>glycerol</name>
        <dbReference type="ChEBI" id="CHEBI:17754"/>
    </ligand>
</feature>
<comment type="cofactor">
    <cofactor evidence="4">
        <name>Zn(2+)</name>
        <dbReference type="ChEBI" id="CHEBI:29105"/>
    </cofactor>
    <text evidence="4">Binds 1 zinc ion per subunit.</text>
</comment>
<protein>
    <submittedName>
        <fullName evidence="7">Oxidoreductase</fullName>
    </submittedName>
</protein>
<dbReference type="PANTHER" id="PTHR43616:SF3">
    <property type="entry name" value="HYDROXYCARBOXYLATE DEHYDROGENASE A"/>
    <property type="match status" value="1"/>
</dbReference>